<dbReference type="EC" id="2.5.1.25" evidence="1"/>
<dbReference type="GO" id="GO:0008033">
    <property type="term" value="P:tRNA processing"/>
    <property type="evidence" value="ECO:0007669"/>
    <property type="project" value="UniProtKB-KW"/>
</dbReference>
<evidence type="ECO:0000256" key="4">
    <source>
        <dbReference type="ARBA" id="ARBA00022694"/>
    </source>
</evidence>
<reference evidence="7 8" key="1">
    <citation type="submission" date="2016-11" db="EMBL/GenBank/DDBJ databases">
        <authorList>
            <person name="Jaros S."/>
            <person name="Januszkiewicz K."/>
            <person name="Wedrychowicz H."/>
        </authorList>
    </citation>
    <scope>NUCLEOTIDE SEQUENCE [LARGE SCALE GENOMIC DNA]</scope>
    <source>
        <strain evidence="7 8">CGMCC 1.10190</strain>
    </source>
</reference>
<dbReference type="PANTHER" id="PTHR21392:SF0">
    <property type="entry name" value="TRNA-URIDINE AMINOCARBOXYPROPYLTRANSFERASE 2"/>
    <property type="match status" value="1"/>
</dbReference>
<evidence type="ECO:0000256" key="3">
    <source>
        <dbReference type="ARBA" id="ARBA00022691"/>
    </source>
</evidence>
<evidence type="ECO:0000313" key="8">
    <source>
        <dbReference type="Proteomes" id="UP000184226"/>
    </source>
</evidence>
<evidence type="ECO:0000256" key="2">
    <source>
        <dbReference type="ARBA" id="ARBA00022679"/>
    </source>
</evidence>
<keyword evidence="3" id="KW-0949">S-adenosyl-L-methionine</keyword>
<dbReference type="InterPro" id="IPR005636">
    <property type="entry name" value="DTW"/>
</dbReference>
<dbReference type="EMBL" id="FQXE01000002">
    <property type="protein sequence ID" value="SHH08991.1"/>
    <property type="molecule type" value="Genomic_DNA"/>
</dbReference>
<organism evidence="7 8">
    <name type="scientific">Pollutimonas bauzanensis</name>
    <dbReference type="NCBI Taxonomy" id="658167"/>
    <lineage>
        <taxon>Bacteria</taxon>
        <taxon>Pseudomonadati</taxon>
        <taxon>Pseudomonadota</taxon>
        <taxon>Betaproteobacteria</taxon>
        <taxon>Burkholderiales</taxon>
        <taxon>Alcaligenaceae</taxon>
        <taxon>Pollutimonas</taxon>
    </lineage>
</organism>
<name>A0A1M5Q5A2_9BURK</name>
<dbReference type="AlphaFoldDB" id="A0A1M5Q5A2"/>
<accession>A0A1M5Q5A2</accession>
<proteinExistence type="inferred from homology"/>
<keyword evidence="8" id="KW-1185">Reference proteome</keyword>
<gene>
    <name evidence="7" type="ORF">SAMN04488135_102155</name>
</gene>
<evidence type="ECO:0000259" key="6">
    <source>
        <dbReference type="SMART" id="SM01144"/>
    </source>
</evidence>
<dbReference type="PANTHER" id="PTHR21392">
    <property type="entry name" value="TRNA-URIDINE AMINOCARBOXYPROPYLTRANSFERASE 2"/>
    <property type="match status" value="1"/>
</dbReference>
<dbReference type="InterPro" id="IPR039262">
    <property type="entry name" value="DTWD2/TAPT"/>
</dbReference>
<evidence type="ECO:0000313" key="7">
    <source>
        <dbReference type="EMBL" id="SHH08991.1"/>
    </source>
</evidence>
<dbReference type="GO" id="GO:0016432">
    <property type="term" value="F:tRNA-uridine aminocarboxypropyltransferase activity"/>
    <property type="evidence" value="ECO:0007669"/>
    <property type="project" value="UniProtKB-EC"/>
</dbReference>
<keyword evidence="2" id="KW-0808">Transferase</keyword>
<dbReference type="Pfam" id="PF03942">
    <property type="entry name" value="DTW"/>
    <property type="match status" value="1"/>
</dbReference>
<dbReference type="SMART" id="SM01144">
    <property type="entry name" value="DTW"/>
    <property type="match status" value="1"/>
</dbReference>
<feature type="domain" description="DTW" evidence="6">
    <location>
        <begin position="1"/>
        <end position="176"/>
    </location>
</feature>
<protein>
    <recommendedName>
        <fullName evidence="1">tRNA-uridine aminocarboxypropyltransferase</fullName>
        <ecNumber evidence="1">2.5.1.25</ecNumber>
    </recommendedName>
</protein>
<keyword evidence="4" id="KW-0819">tRNA processing</keyword>
<dbReference type="STRING" id="658167.SAMN04488135_102155"/>
<dbReference type="Proteomes" id="UP000184226">
    <property type="component" value="Unassembled WGS sequence"/>
</dbReference>
<comment type="similarity">
    <text evidence="5">Belongs to the TDD superfamily. DTWD2 family.</text>
</comment>
<sequence>MSHCLCAHITVAPNRTRILILQHPDEQKHPLNTARLAVLGLAHAELLVGEHFPQLNGIISAAASVFLLFPTKNAALSQPLLASRAGESSLLIVPDGTWRKARKIMHANPVLGALPRLSLPIGEPSEYRVRRAREPAAVSTIEAIVRALTVLEPERDFQPVLKPFKALVDRQIQAMGADLYRRNYSDRSPVR</sequence>
<evidence type="ECO:0000256" key="5">
    <source>
        <dbReference type="ARBA" id="ARBA00034489"/>
    </source>
</evidence>
<evidence type="ECO:0000256" key="1">
    <source>
        <dbReference type="ARBA" id="ARBA00012386"/>
    </source>
</evidence>